<reference evidence="2" key="1">
    <citation type="journal article" date="2020" name="bioRxiv">
        <title>Comparative genomics of Chlamydomonas.</title>
        <authorList>
            <person name="Craig R.J."/>
            <person name="Hasan A.R."/>
            <person name="Ness R.W."/>
            <person name="Keightley P.D."/>
        </authorList>
    </citation>
    <scope>NUCLEOTIDE SEQUENCE</scope>
    <source>
        <strain evidence="2">CCAP 11/173</strain>
    </source>
</reference>
<dbReference type="OrthoDB" id="10264314at2759"/>
<accession>A0A835SV19</accession>
<proteinExistence type="predicted"/>
<name>A0A835SV19_9CHLO</name>
<keyword evidence="3" id="KW-1185">Reference proteome</keyword>
<organism evidence="2 3">
    <name type="scientific">Chlamydomonas schloesseri</name>
    <dbReference type="NCBI Taxonomy" id="2026947"/>
    <lineage>
        <taxon>Eukaryota</taxon>
        <taxon>Viridiplantae</taxon>
        <taxon>Chlorophyta</taxon>
        <taxon>core chlorophytes</taxon>
        <taxon>Chlorophyceae</taxon>
        <taxon>CS clade</taxon>
        <taxon>Chlamydomonadales</taxon>
        <taxon>Chlamydomonadaceae</taxon>
        <taxon>Chlamydomonas</taxon>
    </lineage>
</organism>
<sequence length="163" mass="19324">MRKLMSEVWDLSRNTYETEFAIAIWNDWEARDQRARIERTYNHGRFSHERKFILGINNGRWYCCLKQSAAIAKGLPLDGQQHQPQQHHWPQQQQHHHHQWAHSQPQPQVRQRAACPSGHPLAQMMVPPMAALFCDVCRRQFPPGHMTSRCQWCNYDVCPWCLS</sequence>
<evidence type="ECO:0000313" key="3">
    <source>
        <dbReference type="Proteomes" id="UP000613740"/>
    </source>
</evidence>
<protein>
    <submittedName>
        <fullName evidence="2">Uncharacterized protein</fullName>
    </submittedName>
</protein>
<dbReference type="AlphaFoldDB" id="A0A835SV19"/>
<feature type="compositionally biased region" description="Low complexity" evidence="1">
    <location>
        <begin position="80"/>
        <end position="93"/>
    </location>
</feature>
<evidence type="ECO:0000313" key="2">
    <source>
        <dbReference type="EMBL" id="KAG2430338.1"/>
    </source>
</evidence>
<evidence type="ECO:0000256" key="1">
    <source>
        <dbReference type="SAM" id="MobiDB-lite"/>
    </source>
</evidence>
<comment type="caution">
    <text evidence="2">The sequence shown here is derived from an EMBL/GenBank/DDBJ whole genome shotgun (WGS) entry which is preliminary data.</text>
</comment>
<dbReference type="EMBL" id="JAEHOD010000080">
    <property type="protein sequence ID" value="KAG2430338.1"/>
    <property type="molecule type" value="Genomic_DNA"/>
</dbReference>
<feature type="region of interest" description="Disordered" evidence="1">
    <location>
        <begin position="78"/>
        <end position="114"/>
    </location>
</feature>
<gene>
    <name evidence="2" type="ORF">HYH02_013814</name>
</gene>
<dbReference type="Proteomes" id="UP000613740">
    <property type="component" value="Unassembled WGS sequence"/>
</dbReference>